<keyword evidence="1" id="KW-0812">Transmembrane</keyword>
<evidence type="ECO:0000256" key="1">
    <source>
        <dbReference type="SAM" id="Phobius"/>
    </source>
</evidence>
<dbReference type="OrthoDB" id="3738195at2759"/>
<organism evidence="2 3">
    <name type="scientific">Lepidopterella palustris CBS 459.81</name>
    <dbReference type="NCBI Taxonomy" id="1314670"/>
    <lineage>
        <taxon>Eukaryota</taxon>
        <taxon>Fungi</taxon>
        <taxon>Dikarya</taxon>
        <taxon>Ascomycota</taxon>
        <taxon>Pezizomycotina</taxon>
        <taxon>Dothideomycetes</taxon>
        <taxon>Pleosporomycetidae</taxon>
        <taxon>Mytilinidiales</taxon>
        <taxon>Argynnaceae</taxon>
        <taxon>Lepidopterella</taxon>
    </lineage>
</organism>
<keyword evidence="1" id="KW-0472">Membrane</keyword>
<accession>A0A8E2EJX8</accession>
<evidence type="ECO:0000313" key="2">
    <source>
        <dbReference type="EMBL" id="OCK84853.1"/>
    </source>
</evidence>
<evidence type="ECO:0000313" key="3">
    <source>
        <dbReference type="Proteomes" id="UP000250266"/>
    </source>
</evidence>
<reference evidence="2 3" key="1">
    <citation type="journal article" date="2016" name="Nat. Commun.">
        <title>Ectomycorrhizal ecology is imprinted in the genome of the dominant symbiotic fungus Cenococcum geophilum.</title>
        <authorList>
            <consortium name="DOE Joint Genome Institute"/>
            <person name="Peter M."/>
            <person name="Kohler A."/>
            <person name="Ohm R.A."/>
            <person name="Kuo A."/>
            <person name="Krutzmann J."/>
            <person name="Morin E."/>
            <person name="Arend M."/>
            <person name="Barry K.W."/>
            <person name="Binder M."/>
            <person name="Choi C."/>
            <person name="Clum A."/>
            <person name="Copeland A."/>
            <person name="Grisel N."/>
            <person name="Haridas S."/>
            <person name="Kipfer T."/>
            <person name="LaButti K."/>
            <person name="Lindquist E."/>
            <person name="Lipzen A."/>
            <person name="Maire R."/>
            <person name="Meier B."/>
            <person name="Mihaltcheva S."/>
            <person name="Molinier V."/>
            <person name="Murat C."/>
            <person name="Poggeler S."/>
            <person name="Quandt C.A."/>
            <person name="Sperisen C."/>
            <person name="Tritt A."/>
            <person name="Tisserant E."/>
            <person name="Crous P.W."/>
            <person name="Henrissat B."/>
            <person name="Nehls U."/>
            <person name="Egli S."/>
            <person name="Spatafora J.W."/>
            <person name="Grigoriev I.V."/>
            <person name="Martin F.M."/>
        </authorList>
    </citation>
    <scope>NUCLEOTIDE SEQUENCE [LARGE SCALE GENOMIC DNA]</scope>
    <source>
        <strain evidence="2 3">CBS 459.81</strain>
    </source>
</reference>
<dbReference type="Gene3D" id="1.20.58.340">
    <property type="entry name" value="Magnesium transport protein CorA, transmembrane region"/>
    <property type="match status" value="1"/>
</dbReference>
<proteinExistence type="predicted"/>
<feature type="transmembrane region" description="Helical" evidence="1">
    <location>
        <begin position="93"/>
        <end position="117"/>
    </location>
</feature>
<name>A0A8E2EJX8_9PEZI</name>
<dbReference type="EMBL" id="KV744829">
    <property type="protein sequence ID" value="OCK84853.1"/>
    <property type="molecule type" value="Genomic_DNA"/>
</dbReference>
<sequence length="190" mass="21647">MHTIFYPIYRPIPPNSYHTACPVCPTHINTLTEPQIYSLMAQNDNAFNIQTAEASLRVAEASQRDSKATKTIAEDSKLVALATSRDSAAMRTIAAVTILFLPATFTATLFSTTFFNFQAPKHERVVSSWVWLYWLVTVLLTIVIHSTRYFTSRRKEQEITRKTLSSGIRSWIRSGTTEWVRRNLGRGFKL</sequence>
<dbReference type="Proteomes" id="UP000250266">
    <property type="component" value="Unassembled WGS sequence"/>
</dbReference>
<gene>
    <name evidence="2" type="ORF">K432DRAFT_90907</name>
</gene>
<keyword evidence="1" id="KW-1133">Transmembrane helix</keyword>
<protein>
    <submittedName>
        <fullName evidence="2">Uncharacterized protein</fullName>
    </submittedName>
</protein>
<keyword evidence="3" id="KW-1185">Reference proteome</keyword>
<dbReference type="AlphaFoldDB" id="A0A8E2EJX8"/>
<feature type="transmembrane region" description="Helical" evidence="1">
    <location>
        <begin position="129"/>
        <end position="151"/>
    </location>
</feature>